<gene>
    <name evidence="2" type="ORF">IFR04_014606</name>
</gene>
<dbReference type="AlphaFoldDB" id="A0A8H7W221"/>
<keyword evidence="3" id="KW-1185">Reference proteome</keyword>
<dbReference type="EMBL" id="JAFJYH010000394">
    <property type="protein sequence ID" value="KAG4412257.1"/>
    <property type="molecule type" value="Genomic_DNA"/>
</dbReference>
<evidence type="ECO:0000256" key="1">
    <source>
        <dbReference type="SAM" id="MobiDB-lite"/>
    </source>
</evidence>
<evidence type="ECO:0000313" key="2">
    <source>
        <dbReference type="EMBL" id="KAG4412257.1"/>
    </source>
</evidence>
<accession>A0A8H7W221</accession>
<name>A0A8H7W221_9HELO</name>
<evidence type="ECO:0000313" key="3">
    <source>
        <dbReference type="Proteomes" id="UP000664132"/>
    </source>
</evidence>
<reference evidence="2" key="1">
    <citation type="submission" date="2021-02" db="EMBL/GenBank/DDBJ databases">
        <title>Genome sequence Cadophora malorum strain M34.</title>
        <authorList>
            <person name="Stefanovic E."/>
            <person name="Vu D."/>
            <person name="Scully C."/>
            <person name="Dijksterhuis J."/>
            <person name="Roader J."/>
            <person name="Houbraken J."/>
        </authorList>
    </citation>
    <scope>NUCLEOTIDE SEQUENCE</scope>
    <source>
        <strain evidence="2">M34</strain>
    </source>
</reference>
<dbReference type="Proteomes" id="UP000664132">
    <property type="component" value="Unassembled WGS sequence"/>
</dbReference>
<sequence length="230" mass="26172">MAEILFHSFELDQTSLLKQVIHQLVAEGTPSSGNLWDDGFNLLLRALAKTIDRSVQFIAAFIAKHKLNIQIEKQDWSIARGGCGCYRCYPLDTFLDRPGLQSTTIRGQTGYRGIQDNAEDPKHLETRLGYYTREGLIVTTTVRSNPPSRQAPALESRKHYPTTNDNQSHEFAFEILITNHESRLQFWRAKREKYIRAIAEIGTENFKLLLSEDAVDAAANSLKRKAEHII</sequence>
<proteinExistence type="predicted"/>
<organism evidence="2 3">
    <name type="scientific">Cadophora malorum</name>
    <dbReference type="NCBI Taxonomy" id="108018"/>
    <lineage>
        <taxon>Eukaryota</taxon>
        <taxon>Fungi</taxon>
        <taxon>Dikarya</taxon>
        <taxon>Ascomycota</taxon>
        <taxon>Pezizomycotina</taxon>
        <taxon>Leotiomycetes</taxon>
        <taxon>Helotiales</taxon>
        <taxon>Ploettnerulaceae</taxon>
        <taxon>Cadophora</taxon>
    </lineage>
</organism>
<feature type="region of interest" description="Disordered" evidence="1">
    <location>
        <begin position="144"/>
        <end position="163"/>
    </location>
</feature>
<protein>
    <submittedName>
        <fullName evidence="2">Uncharacterized protein</fullName>
    </submittedName>
</protein>
<comment type="caution">
    <text evidence="2">The sequence shown here is derived from an EMBL/GenBank/DDBJ whole genome shotgun (WGS) entry which is preliminary data.</text>
</comment>